<dbReference type="Gene3D" id="3.90.550.10">
    <property type="entry name" value="Spore Coat Polysaccharide Biosynthesis Protein SpsA, Chain A"/>
    <property type="match status" value="1"/>
</dbReference>
<organism evidence="1 2">
    <name type="scientific">Nocardioides marinquilinus</name>
    <dbReference type="NCBI Taxonomy" id="1210400"/>
    <lineage>
        <taxon>Bacteria</taxon>
        <taxon>Bacillati</taxon>
        <taxon>Actinomycetota</taxon>
        <taxon>Actinomycetes</taxon>
        <taxon>Propionibacteriales</taxon>
        <taxon>Nocardioidaceae</taxon>
        <taxon>Nocardioides</taxon>
    </lineage>
</organism>
<comment type="caution">
    <text evidence="1">The sequence shown here is derived from an EMBL/GenBank/DDBJ whole genome shotgun (WGS) entry which is preliminary data.</text>
</comment>
<keyword evidence="2" id="KW-1185">Reference proteome</keyword>
<dbReference type="EMBL" id="BAABKG010000001">
    <property type="protein sequence ID" value="GAA5142140.1"/>
    <property type="molecule type" value="Genomic_DNA"/>
</dbReference>
<protein>
    <recommendedName>
        <fullName evidence="3">Glycosyltransferase</fullName>
    </recommendedName>
</protein>
<dbReference type="SUPFAM" id="SSF53448">
    <property type="entry name" value="Nucleotide-diphospho-sugar transferases"/>
    <property type="match status" value="1"/>
</dbReference>
<dbReference type="Proteomes" id="UP001500221">
    <property type="component" value="Unassembled WGS sequence"/>
</dbReference>
<evidence type="ECO:0008006" key="3">
    <source>
        <dbReference type="Google" id="ProtNLM"/>
    </source>
</evidence>
<gene>
    <name evidence="1" type="ORF">GCM10023340_05120</name>
</gene>
<accession>A0ABP9P7P7</accession>
<proteinExistence type="predicted"/>
<name>A0ABP9P7P7_9ACTN</name>
<evidence type="ECO:0000313" key="2">
    <source>
        <dbReference type="Proteomes" id="UP001500221"/>
    </source>
</evidence>
<sequence length="319" mass="36018">MPTRGADIPCAERDPAYDVRWPWNHPDELGALRAGLTCVFRVKNEARNLPWVLPPMFEAVEHVVLVDNQSDDGTAEVAARVAAEVGASERYTGTAYPFRVSRAGAEHLATRPDSVHSLTHFYNWSFSHVRTRYSMKWDGDMVLTPEGVGVLRDLAWQLDHSGAVVAVPRHPLSIESESVAWLDLGFRFLEPWIYPMGADFTFVKAFEWEVREFPATSERIVAPEGLCVELKWLDADEFAHWSSTEDFANSRVPRKRREWEVNRALLEGRGDDVPGLHRIEAPPGVHVVDHVVRTWLPQAPRPLVRRRPARPATAAQPPG</sequence>
<dbReference type="RefSeq" id="WP_345454224.1">
    <property type="nucleotide sequence ID" value="NZ_BAABKG010000001.1"/>
</dbReference>
<reference evidence="2" key="1">
    <citation type="journal article" date="2019" name="Int. J. Syst. Evol. Microbiol.">
        <title>The Global Catalogue of Microorganisms (GCM) 10K type strain sequencing project: providing services to taxonomists for standard genome sequencing and annotation.</title>
        <authorList>
            <consortium name="The Broad Institute Genomics Platform"/>
            <consortium name="The Broad Institute Genome Sequencing Center for Infectious Disease"/>
            <person name="Wu L."/>
            <person name="Ma J."/>
        </authorList>
    </citation>
    <scope>NUCLEOTIDE SEQUENCE [LARGE SCALE GENOMIC DNA]</scope>
    <source>
        <strain evidence="2">JCM 18459</strain>
    </source>
</reference>
<evidence type="ECO:0000313" key="1">
    <source>
        <dbReference type="EMBL" id="GAA5142140.1"/>
    </source>
</evidence>
<dbReference type="InterPro" id="IPR029044">
    <property type="entry name" value="Nucleotide-diphossugar_trans"/>
</dbReference>